<dbReference type="RefSeq" id="WP_310141287.1">
    <property type="nucleotide sequence ID" value="NZ_JAVDTR010000008.1"/>
</dbReference>
<proteinExistence type="predicted"/>
<feature type="signal peptide" evidence="1">
    <location>
        <begin position="1"/>
        <end position="28"/>
    </location>
</feature>
<feature type="chain" id="PRO_5042866338" description="BIG2 domain-containing protein" evidence="1">
    <location>
        <begin position="29"/>
        <end position="368"/>
    </location>
</feature>
<reference evidence="3" key="1">
    <citation type="submission" date="2023-07" db="EMBL/GenBank/DDBJ databases">
        <title>Sorghum-associated microbial communities from plants grown in Nebraska, USA.</title>
        <authorList>
            <person name="Schachtman D."/>
        </authorList>
    </citation>
    <scope>NUCLEOTIDE SEQUENCE</scope>
    <source>
        <strain evidence="3">BE80</strain>
    </source>
</reference>
<name>A0AAP5H1Q2_PAEAM</name>
<dbReference type="SMART" id="SM00635">
    <property type="entry name" value="BID_2"/>
    <property type="match status" value="4"/>
</dbReference>
<dbReference type="Gene3D" id="2.60.40.1080">
    <property type="match status" value="4"/>
</dbReference>
<protein>
    <recommendedName>
        <fullName evidence="2">BIG2 domain-containing protein</fullName>
    </recommendedName>
</protein>
<keyword evidence="1" id="KW-0732">Signal</keyword>
<dbReference type="Proteomes" id="UP001254832">
    <property type="component" value="Unassembled WGS sequence"/>
</dbReference>
<feature type="domain" description="BIG2" evidence="2">
    <location>
        <begin position="118"/>
        <end position="198"/>
    </location>
</feature>
<organism evidence="3 4">
    <name type="scientific">Paenibacillus amylolyticus</name>
    <dbReference type="NCBI Taxonomy" id="1451"/>
    <lineage>
        <taxon>Bacteria</taxon>
        <taxon>Bacillati</taxon>
        <taxon>Bacillota</taxon>
        <taxon>Bacilli</taxon>
        <taxon>Bacillales</taxon>
        <taxon>Paenibacillaceae</taxon>
        <taxon>Paenibacillus</taxon>
    </lineage>
</organism>
<dbReference type="Pfam" id="PF02368">
    <property type="entry name" value="Big_2"/>
    <property type="match status" value="2"/>
</dbReference>
<dbReference type="EMBL" id="JAVDTR010000008">
    <property type="protein sequence ID" value="MDR6724704.1"/>
    <property type="molecule type" value="Genomic_DNA"/>
</dbReference>
<dbReference type="InterPro" id="IPR008964">
    <property type="entry name" value="Invasin/intimin_cell_adhesion"/>
</dbReference>
<feature type="domain" description="BIG2" evidence="2">
    <location>
        <begin position="293"/>
        <end position="366"/>
    </location>
</feature>
<evidence type="ECO:0000313" key="3">
    <source>
        <dbReference type="EMBL" id="MDR6724704.1"/>
    </source>
</evidence>
<gene>
    <name evidence="3" type="ORF">J2W91_003172</name>
</gene>
<evidence type="ECO:0000313" key="4">
    <source>
        <dbReference type="Proteomes" id="UP001254832"/>
    </source>
</evidence>
<comment type="caution">
    <text evidence="3">The sequence shown here is derived from an EMBL/GenBank/DDBJ whole genome shotgun (WGS) entry which is preliminary data.</text>
</comment>
<sequence length="368" mass="38638">MISMKQALRGALALVLVFGVLAPTLVFAATGDVTSIEITNESPRKMSVSETAKLQVMAVIEGFDNKQDVTEGVTWSTSNAAVATIAKGKVKAVSAGQATIFAQLDGAKAELVVQVQDKIKSIKASPNSYSFVKGSEGTLPKVTITRANGKSEDVTSEIVWTVSSSSAVLEDGKIRGITPGRVLLQGKYGSTTVKVPVAITDVITKIDVTPKALQLNIKKSKALKVIGTYANGKTINLSKQVIWTSSNNGVATVKNGTVKTLTEGQATLTGTYQDQTITVEVTVVPLLKKLITGQKKLVLSPQGSTTISLMAQYDTGKMTVVTNSAVWTSTKPGVATVTNGKIQAVSKGKTSIVAKWGNKKVSIPVTVK</sequence>
<dbReference type="InterPro" id="IPR003343">
    <property type="entry name" value="Big_2"/>
</dbReference>
<dbReference type="AlphaFoldDB" id="A0AAP5H1Q2"/>
<evidence type="ECO:0000256" key="1">
    <source>
        <dbReference type="SAM" id="SignalP"/>
    </source>
</evidence>
<feature type="domain" description="BIG2" evidence="2">
    <location>
        <begin position="202"/>
        <end position="282"/>
    </location>
</feature>
<feature type="domain" description="BIG2" evidence="2">
    <location>
        <begin position="32"/>
        <end position="113"/>
    </location>
</feature>
<accession>A0AAP5H1Q2</accession>
<dbReference type="SUPFAM" id="SSF49373">
    <property type="entry name" value="Invasin/intimin cell-adhesion fragments"/>
    <property type="match status" value="3"/>
</dbReference>
<evidence type="ECO:0000259" key="2">
    <source>
        <dbReference type="SMART" id="SM00635"/>
    </source>
</evidence>